<feature type="region of interest" description="Disordered" evidence="5">
    <location>
        <begin position="110"/>
        <end position="132"/>
    </location>
</feature>
<evidence type="ECO:0000256" key="1">
    <source>
        <dbReference type="ARBA" id="ARBA00004141"/>
    </source>
</evidence>
<evidence type="ECO:0000256" key="4">
    <source>
        <dbReference type="ARBA" id="ARBA00023136"/>
    </source>
</evidence>
<evidence type="ECO:0000256" key="6">
    <source>
        <dbReference type="SAM" id="Phobius"/>
    </source>
</evidence>
<dbReference type="PANTHER" id="PTHR34441">
    <property type="entry name" value="MOTILE SPERM DOMAIN-CONTAINING PROTEIN 1"/>
    <property type="match status" value="1"/>
</dbReference>
<dbReference type="Gene3D" id="2.60.40.10">
    <property type="entry name" value="Immunoglobulins"/>
    <property type="match status" value="1"/>
</dbReference>
<keyword evidence="3 6" id="KW-1133">Transmembrane helix</keyword>
<feature type="domain" description="MSP" evidence="7">
    <location>
        <begin position="18"/>
        <end position="93"/>
    </location>
</feature>
<accession>A0A0N4Y2G6</accession>
<dbReference type="InterPro" id="IPR039283">
    <property type="entry name" value="MOSPD1/3"/>
</dbReference>
<keyword evidence="4 6" id="KW-0472">Membrane</keyword>
<dbReference type="AlphaFoldDB" id="A0A0N4Y2G6"/>
<dbReference type="InterPro" id="IPR000535">
    <property type="entry name" value="MSP_dom"/>
</dbReference>
<evidence type="ECO:0000256" key="3">
    <source>
        <dbReference type="ARBA" id="ARBA00022989"/>
    </source>
</evidence>
<dbReference type="SUPFAM" id="SSF49354">
    <property type="entry name" value="PapD-like"/>
    <property type="match status" value="1"/>
</dbReference>
<reference evidence="8 9" key="2">
    <citation type="submission" date="2018-11" db="EMBL/GenBank/DDBJ databases">
        <authorList>
            <consortium name="Pathogen Informatics"/>
        </authorList>
    </citation>
    <scope>NUCLEOTIDE SEQUENCE [LARGE SCALE GENOMIC DNA]</scope>
</reference>
<dbReference type="OMA" id="VYNPYEF"/>
<evidence type="ECO:0000256" key="2">
    <source>
        <dbReference type="ARBA" id="ARBA00022692"/>
    </source>
</evidence>
<dbReference type="GO" id="GO:0016020">
    <property type="term" value="C:membrane"/>
    <property type="evidence" value="ECO:0007669"/>
    <property type="project" value="UniProtKB-SubCell"/>
</dbReference>
<dbReference type="Pfam" id="PF00635">
    <property type="entry name" value="Motile_Sperm"/>
    <property type="match status" value="1"/>
</dbReference>
<dbReference type="WBParaSite" id="NBR_0000990601-mRNA-1">
    <property type="protein sequence ID" value="NBR_0000990601-mRNA-1"/>
    <property type="gene ID" value="NBR_0000990601"/>
</dbReference>
<feature type="transmembrane region" description="Helical" evidence="6">
    <location>
        <begin position="189"/>
        <end position="207"/>
    </location>
</feature>
<proteinExistence type="predicted"/>
<comment type="subcellular location">
    <subcellularLocation>
        <location evidence="1">Membrane</location>
        <topology evidence="1">Multi-pass membrane protein</topology>
    </subcellularLocation>
</comment>
<dbReference type="InterPro" id="IPR013783">
    <property type="entry name" value="Ig-like_fold"/>
</dbReference>
<reference evidence="10" key="1">
    <citation type="submission" date="2017-02" db="UniProtKB">
        <authorList>
            <consortium name="WormBaseParasite"/>
        </authorList>
    </citation>
    <scope>IDENTIFICATION</scope>
</reference>
<feature type="transmembrane region" description="Helical" evidence="6">
    <location>
        <begin position="147"/>
        <end position="169"/>
    </location>
</feature>
<dbReference type="InterPro" id="IPR008962">
    <property type="entry name" value="PapD-like_sf"/>
</dbReference>
<feature type="compositionally biased region" description="Low complexity" evidence="5">
    <location>
        <begin position="110"/>
        <end position="125"/>
    </location>
</feature>
<organism evidence="10">
    <name type="scientific">Nippostrongylus brasiliensis</name>
    <name type="common">Rat hookworm</name>
    <dbReference type="NCBI Taxonomy" id="27835"/>
    <lineage>
        <taxon>Eukaryota</taxon>
        <taxon>Metazoa</taxon>
        <taxon>Ecdysozoa</taxon>
        <taxon>Nematoda</taxon>
        <taxon>Chromadorea</taxon>
        <taxon>Rhabditida</taxon>
        <taxon>Rhabditina</taxon>
        <taxon>Rhabditomorpha</taxon>
        <taxon>Strongyloidea</taxon>
        <taxon>Heligmosomidae</taxon>
        <taxon>Nippostrongylus</taxon>
    </lineage>
</organism>
<evidence type="ECO:0000313" key="8">
    <source>
        <dbReference type="EMBL" id="VDL73496.1"/>
    </source>
</evidence>
<dbReference type="Proteomes" id="UP000271162">
    <property type="component" value="Unassembled WGS sequence"/>
</dbReference>
<evidence type="ECO:0000313" key="9">
    <source>
        <dbReference type="Proteomes" id="UP000271162"/>
    </source>
</evidence>
<name>A0A0N4Y2G6_NIPBR</name>
<evidence type="ECO:0000313" key="10">
    <source>
        <dbReference type="WBParaSite" id="NBR_0000990601-mRNA-1"/>
    </source>
</evidence>
<keyword evidence="2 6" id="KW-0812">Transmembrane</keyword>
<evidence type="ECO:0000259" key="7">
    <source>
        <dbReference type="Pfam" id="PF00635"/>
    </source>
</evidence>
<gene>
    <name evidence="8" type="ORF">NBR_LOCUS9907</name>
</gene>
<evidence type="ECO:0000256" key="5">
    <source>
        <dbReference type="SAM" id="MobiDB-lite"/>
    </source>
</evidence>
<dbReference type="OrthoDB" id="10022288at2759"/>
<dbReference type="EMBL" id="UYSL01020221">
    <property type="protein sequence ID" value="VDL73496.1"/>
    <property type="molecule type" value="Genomic_DNA"/>
</dbReference>
<sequence length="211" mass="22951">MDDGDADRLPVFLSVSEIEFPVSERSPRRVITIYNPYGYAIQYKVLCNAPGNYSVPNFRGVLNAKSCKDLVIKCATKLSVGTTDRLRVEIMRHGETEILGSRDIILRTVSEPSSSTSHPQCSTSSAFHDRGDRTLSRSSSARIRDENAASSQLVCLGVAVICAVALMAPTQGDPAAVNSLLPHHFHLTVPQKLVAAYILGIVSILLLRPMT</sequence>
<dbReference type="PANTHER" id="PTHR34441:SF1">
    <property type="entry name" value="MOTILE SPERM DOMAIN-CONTAINING 1"/>
    <property type="match status" value="1"/>
</dbReference>
<dbReference type="STRING" id="27835.A0A0N4Y2G6"/>
<keyword evidence="9" id="KW-1185">Reference proteome</keyword>
<protein>
    <submittedName>
        <fullName evidence="10">Motile sperm domain-containing protein 1</fullName>
    </submittedName>
</protein>
<dbReference type="GO" id="GO:0005737">
    <property type="term" value="C:cytoplasm"/>
    <property type="evidence" value="ECO:0007669"/>
    <property type="project" value="TreeGrafter"/>
</dbReference>